<evidence type="ECO:0000256" key="2">
    <source>
        <dbReference type="ARBA" id="ARBA00010101"/>
    </source>
</evidence>
<dbReference type="RefSeq" id="WP_203715335.1">
    <property type="nucleotide sequence ID" value="NZ_BONE01000033.1"/>
</dbReference>
<keyword evidence="6" id="KW-0443">Lipid metabolism</keyword>
<keyword evidence="7" id="KW-0594">Phospholipid biosynthesis</keyword>
<evidence type="ECO:0000256" key="1">
    <source>
        <dbReference type="ARBA" id="ARBA00005189"/>
    </source>
</evidence>
<protein>
    <recommendedName>
        <fullName evidence="10">ethanolamine-phosphate cytidylyltransferase</fullName>
        <ecNumber evidence="10">2.7.7.14</ecNumber>
    </recommendedName>
    <alternativeName>
        <fullName evidence="11">CTP:phosphoethanolamine cytidylyltransferase</fullName>
    </alternativeName>
</protein>
<keyword evidence="4" id="KW-0808">Transferase</keyword>
<dbReference type="Gene3D" id="3.40.50.620">
    <property type="entry name" value="HUPs"/>
    <property type="match status" value="1"/>
</dbReference>
<keyword evidence="3" id="KW-0444">Lipid biosynthesis</keyword>
<comment type="pathway">
    <text evidence="1">Lipid metabolism.</text>
</comment>
<feature type="domain" description="Cytidyltransferase-like" evidence="12">
    <location>
        <begin position="7"/>
        <end position="126"/>
    </location>
</feature>
<gene>
    <name evidence="13" type="primary">tagD</name>
    <name evidence="13" type="ORF">Asi02nite_41450</name>
</gene>
<keyword evidence="5 13" id="KW-0548">Nucleotidyltransferase</keyword>
<dbReference type="PANTHER" id="PTHR45780:SF2">
    <property type="entry name" value="ETHANOLAMINE-PHOSPHATE CYTIDYLYLTRANSFERASE"/>
    <property type="match status" value="1"/>
</dbReference>
<dbReference type="InterPro" id="IPR044608">
    <property type="entry name" value="Ect1/PCYT2"/>
</dbReference>
<sequence length="133" mass="14757">MWTWPGDLFHRGHVNLFKAARALGDSLVVGVLDDETIARYKRRPIMSLDERVAVISACRFVDEVIAPAPFRVTADFISCHDISLVAHGDDLPMEVVHDIYGDAAAAGIFRYVPYTAAVSTTEIIRRVLDSRGE</sequence>
<organism evidence="13 14">
    <name type="scientific">Asanoa siamensis</name>
    <dbReference type="NCBI Taxonomy" id="926357"/>
    <lineage>
        <taxon>Bacteria</taxon>
        <taxon>Bacillati</taxon>
        <taxon>Actinomycetota</taxon>
        <taxon>Actinomycetes</taxon>
        <taxon>Micromonosporales</taxon>
        <taxon>Micromonosporaceae</taxon>
        <taxon>Asanoa</taxon>
    </lineage>
</organism>
<evidence type="ECO:0000256" key="8">
    <source>
        <dbReference type="ARBA" id="ARBA00023264"/>
    </source>
</evidence>
<comment type="similarity">
    <text evidence="2">Belongs to the cytidylyltransferase family.</text>
</comment>
<dbReference type="InterPro" id="IPR014729">
    <property type="entry name" value="Rossmann-like_a/b/a_fold"/>
</dbReference>
<dbReference type="EMBL" id="BONE01000033">
    <property type="protein sequence ID" value="GIF74627.1"/>
    <property type="molecule type" value="Genomic_DNA"/>
</dbReference>
<name>A0ABQ4CTL2_9ACTN</name>
<dbReference type="Pfam" id="PF01467">
    <property type="entry name" value="CTP_transf_like"/>
    <property type="match status" value="1"/>
</dbReference>
<evidence type="ECO:0000256" key="3">
    <source>
        <dbReference type="ARBA" id="ARBA00022516"/>
    </source>
</evidence>
<evidence type="ECO:0000259" key="12">
    <source>
        <dbReference type="Pfam" id="PF01467"/>
    </source>
</evidence>
<evidence type="ECO:0000256" key="6">
    <source>
        <dbReference type="ARBA" id="ARBA00023098"/>
    </source>
</evidence>
<evidence type="ECO:0000313" key="14">
    <source>
        <dbReference type="Proteomes" id="UP000604117"/>
    </source>
</evidence>
<evidence type="ECO:0000256" key="9">
    <source>
        <dbReference type="ARBA" id="ARBA00024191"/>
    </source>
</evidence>
<comment type="pathway">
    <text evidence="9">Phospholipid metabolism; phosphatidylethanolamine biosynthesis; phosphatidylethanolamine from ethanolamine: step 2/3.</text>
</comment>
<dbReference type="GO" id="GO:0016779">
    <property type="term" value="F:nucleotidyltransferase activity"/>
    <property type="evidence" value="ECO:0007669"/>
    <property type="project" value="UniProtKB-KW"/>
</dbReference>
<keyword evidence="8" id="KW-1208">Phospholipid metabolism</keyword>
<evidence type="ECO:0000256" key="7">
    <source>
        <dbReference type="ARBA" id="ARBA00023209"/>
    </source>
</evidence>
<dbReference type="NCBIfam" id="TIGR00125">
    <property type="entry name" value="cyt_tran_rel"/>
    <property type="match status" value="1"/>
</dbReference>
<dbReference type="Proteomes" id="UP000604117">
    <property type="component" value="Unassembled WGS sequence"/>
</dbReference>
<accession>A0ABQ4CTL2</accession>
<dbReference type="SUPFAM" id="SSF52374">
    <property type="entry name" value="Nucleotidylyl transferase"/>
    <property type="match status" value="1"/>
</dbReference>
<comment type="caution">
    <text evidence="13">The sequence shown here is derived from an EMBL/GenBank/DDBJ whole genome shotgun (WGS) entry which is preliminary data.</text>
</comment>
<evidence type="ECO:0000256" key="11">
    <source>
        <dbReference type="ARBA" id="ARBA00031473"/>
    </source>
</evidence>
<evidence type="ECO:0000313" key="13">
    <source>
        <dbReference type="EMBL" id="GIF74627.1"/>
    </source>
</evidence>
<reference evidence="13 14" key="1">
    <citation type="submission" date="2021-01" db="EMBL/GenBank/DDBJ databases">
        <title>Whole genome shotgun sequence of Asanoa siamensis NBRC 107932.</title>
        <authorList>
            <person name="Komaki H."/>
            <person name="Tamura T."/>
        </authorList>
    </citation>
    <scope>NUCLEOTIDE SEQUENCE [LARGE SCALE GENOMIC DNA]</scope>
    <source>
        <strain evidence="13 14">NBRC 107932</strain>
    </source>
</reference>
<keyword evidence="14" id="KW-1185">Reference proteome</keyword>
<evidence type="ECO:0000256" key="4">
    <source>
        <dbReference type="ARBA" id="ARBA00022679"/>
    </source>
</evidence>
<evidence type="ECO:0000256" key="10">
    <source>
        <dbReference type="ARBA" id="ARBA00024221"/>
    </source>
</evidence>
<proteinExistence type="inferred from homology"/>
<evidence type="ECO:0000256" key="5">
    <source>
        <dbReference type="ARBA" id="ARBA00022695"/>
    </source>
</evidence>
<dbReference type="EC" id="2.7.7.14" evidence="10"/>
<dbReference type="PANTHER" id="PTHR45780">
    <property type="entry name" value="ETHANOLAMINE-PHOSPHATE CYTIDYLYLTRANSFERASE"/>
    <property type="match status" value="1"/>
</dbReference>
<dbReference type="InterPro" id="IPR004821">
    <property type="entry name" value="Cyt_trans-like"/>
</dbReference>